<keyword evidence="1" id="KW-0863">Zinc-finger</keyword>
<protein>
    <recommendedName>
        <fullName evidence="3">C2H2-type domain-containing protein</fullName>
    </recommendedName>
</protein>
<name>A0A504Y597_FASGI</name>
<keyword evidence="1" id="KW-0479">Metal-binding</keyword>
<evidence type="ECO:0000313" key="5">
    <source>
        <dbReference type="Proteomes" id="UP000316759"/>
    </source>
</evidence>
<dbReference type="InterPro" id="IPR013087">
    <property type="entry name" value="Znf_C2H2_type"/>
</dbReference>
<evidence type="ECO:0000313" key="4">
    <source>
        <dbReference type="EMBL" id="TPP55791.1"/>
    </source>
</evidence>
<organism evidence="4 5">
    <name type="scientific">Fasciola gigantica</name>
    <name type="common">Giant liver fluke</name>
    <dbReference type="NCBI Taxonomy" id="46835"/>
    <lineage>
        <taxon>Eukaryota</taxon>
        <taxon>Metazoa</taxon>
        <taxon>Spiralia</taxon>
        <taxon>Lophotrochozoa</taxon>
        <taxon>Platyhelminthes</taxon>
        <taxon>Trematoda</taxon>
        <taxon>Digenea</taxon>
        <taxon>Plagiorchiida</taxon>
        <taxon>Echinostomata</taxon>
        <taxon>Echinostomatoidea</taxon>
        <taxon>Fasciolidae</taxon>
        <taxon>Fasciola</taxon>
    </lineage>
</organism>
<keyword evidence="5" id="KW-1185">Reference proteome</keyword>
<dbReference type="SMART" id="SM00355">
    <property type="entry name" value="ZnF_C2H2"/>
    <property type="match status" value="4"/>
</dbReference>
<dbReference type="PROSITE" id="PS50157">
    <property type="entry name" value="ZINC_FINGER_C2H2_2"/>
    <property type="match status" value="1"/>
</dbReference>
<dbReference type="Proteomes" id="UP000316759">
    <property type="component" value="Unassembled WGS sequence"/>
</dbReference>
<feature type="region of interest" description="Disordered" evidence="2">
    <location>
        <begin position="329"/>
        <end position="455"/>
    </location>
</feature>
<feature type="region of interest" description="Disordered" evidence="2">
    <location>
        <begin position="225"/>
        <end position="254"/>
    </location>
</feature>
<evidence type="ECO:0000259" key="3">
    <source>
        <dbReference type="PROSITE" id="PS50157"/>
    </source>
</evidence>
<dbReference type="PROSITE" id="PS00028">
    <property type="entry name" value="ZINC_FINGER_C2H2_1"/>
    <property type="match status" value="2"/>
</dbReference>
<gene>
    <name evidence="4" type="ORF">FGIG_06353</name>
</gene>
<feature type="compositionally biased region" description="Polar residues" evidence="2">
    <location>
        <begin position="329"/>
        <end position="345"/>
    </location>
</feature>
<feature type="region of interest" description="Disordered" evidence="2">
    <location>
        <begin position="269"/>
        <end position="294"/>
    </location>
</feature>
<dbReference type="STRING" id="46835.A0A504Y597"/>
<evidence type="ECO:0000256" key="2">
    <source>
        <dbReference type="SAM" id="MobiDB-lite"/>
    </source>
</evidence>
<dbReference type="EMBL" id="SUNJ01015356">
    <property type="protein sequence ID" value="TPP55791.1"/>
    <property type="molecule type" value="Genomic_DNA"/>
</dbReference>
<feature type="compositionally biased region" description="Polar residues" evidence="2">
    <location>
        <begin position="271"/>
        <end position="281"/>
    </location>
</feature>
<feature type="compositionally biased region" description="Basic and acidic residues" evidence="2">
    <location>
        <begin position="347"/>
        <end position="358"/>
    </location>
</feature>
<sequence>MSDSTGPLDLRLQTQRQWSGLNKKLTLGSKQKRTVDGRRMEGLKSPLPVEPQTSYRCSTSTTAEVFICPICRSQTTSLQFFIEHMATHVKKSADSGRVSSSPLAEQNTQTAGRKSMLITDPTRLTSSTDSAVRSMDTTCSNQARQCSPIFIQPNLSVSGHEARHTCFLCFSDRLYPSIWELVAHVQSTHLRCYYQCDRCGQTFAEKLGGLDHIFAVHFEASTVSSTTLQRSQPKSIGRRSPPGRPLPQKLPSDVLSDDFHSKKRYMHVDRSLQTSDQQNTPHVREDEGINWSDDSTRENSTALLSYLSVQTQAMDLISQLLWLTAMKPSGSSSRTISDNNDSNWNPLDEKCAVSERKPRSPPQLLSPTDSLGYDKSEGIETATTQENNSNNNGNNHSNNNGRTCSQTASPVRKRAHCHQLPEFNSPQHKKRPNPASDFRNDKPVKQNSKTLQTSLPNLLGSVGSYESDLGQTIGQPIEPVTNLLFLLRNCSPLLNSHPVRSLLPTELASKVDSFEAAKLCHLCLREFSDEMSVLRHQVESHSLNGEPTDVTRIKYQNNQ</sequence>
<dbReference type="GO" id="GO:0008270">
    <property type="term" value="F:zinc ion binding"/>
    <property type="evidence" value="ECO:0007669"/>
    <property type="project" value="UniProtKB-KW"/>
</dbReference>
<proteinExistence type="predicted"/>
<comment type="caution">
    <text evidence="4">The sequence shown here is derived from an EMBL/GenBank/DDBJ whole genome shotgun (WGS) entry which is preliminary data.</text>
</comment>
<accession>A0A504Y597</accession>
<keyword evidence="1" id="KW-0862">Zinc</keyword>
<feature type="compositionally biased region" description="Polar residues" evidence="2">
    <location>
        <begin position="225"/>
        <end position="234"/>
    </location>
</feature>
<reference evidence="4 5" key="1">
    <citation type="submission" date="2019-04" db="EMBL/GenBank/DDBJ databases">
        <title>Annotation for the trematode Fasciola gigantica.</title>
        <authorList>
            <person name="Choi Y.-J."/>
        </authorList>
    </citation>
    <scope>NUCLEOTIDE SEQUENCE [LARGE SCALE GENOMIC DNA]</scope>
    <source>
        <strain evidence="4">Uganda_cow_1</strain>
    </source>
</reference>
<evidence type="ECO:0000256" key="1">
    <source>
        <dbReference type="PROSITE-ProRule" id="PRU00042"/>
    </source>
</evidence>
<feature type="compositionally biased region" description="Polar residues" evidence="2">
    <location>
        <begin position="445"/>
        <end position="455"/>
    </location>
</feature>
<feature type="compositionally biased region" description="Low complexity" evidence="2">
    <location>
        <begin position="387"/>
        <end position="401"/>
    </location>
</feature>
<feature type="domain" description="C2H2-type" evidence="3">
    <location>
        <begin position="194"/>
        <end position="222"/>
    </location>
</feature>
<dbReference type="OrthoDB" id="6244899at2759"/>
<dbReference type="AlphaFoldDB" id="A0A504Y597"/>